<evidence type="ECO:0000256" key="3">
    <source>
        <dbReference type="ARBA" id="ARBA00023163"/>
    </source>
</evidence>
<feature type="domain" description="SIS" evidence="5">
    <location>
        <begin position="136"/>
        <end position="271"/>
    </location>
</feature>
<dbReference type="PROSITE" id="PS51464">
    <property type="entry name" value="SIS"/>
    <property type="match status" value="1"/>
</dbReference>
<dbReference type="EMBL" id="QHLQ01000001">
    <property type="protein sequence ID" value="NIZ59821.1"/>
    <property type="molecule type" value="Genomic_DNA"/>
</dbReference>
<evidence type="ECO:0000259" key="4">
    <source>
        <dbReference type="PROSITE" id="PS51071"/>
    </source>
</evidence>
<keyword evidence="7" id="KW-1185">Reference proteome</keyword>
<sequence>MSEKTAPASIEEFDARLREISGTLPKRLQQCAEFVSANTDRIAVSTVAELAAAADVQPSALMRFCKMLGFKGYSGLQRLFRDAYSQQWPDYSTRLATLRAQSDSAPSALLAEFVETGRLALEDLVGNVDPAVLDQAVAVLAKARLVHVAGYRRAFPVASYLSYAFEKMECPSMLHDGTGQLNQRHSISPDDAVIAVSFAPYTAQTVSLVDHANDLGCPVVVLTDTAMSPFDGDNVSVITVKDADVAGFRSLTSTMSLAMTIAVSVGRMRGV</sequence>
<evidence type="ECO:0000313" key="6">
    <source>
        <dbReference type="EMBL" id="NIZ59821.1"/>
    </source>
</evidence>
<dbReference type="Gene3D" id="3.40.50.10490">
    <property type="entry name" value="Glucose-6-phosphate isomerase like protein, domain 1"/>
    <property type="match status" value="1"/>
</dbReference>
<dbReference type="InterPro" id="IPR000281">
    <property type="entry name" value="HTH_RpiR"/>
</dbReference>
<dbReference type="CDD" id="cd05013">
    <property type="entry name" value="SIS_RpiR"/>
    <property type="match status" value="1"/>
</dbReference>
<evidence type="ECO:0000313" key="7">
    <source>
        <dbReference type="Proteomes" id="UP001429564"/>
    </source>
</evidence>
<keyword evidence="2" id="KW-0238">DNA-binding</keyword>
<reference evidence="6 7" key="1">
    <citation type="submission" date="2018-05" db="EMBL/GenBank/DDBJ databases">
        <authorList>
            <person name="Zhang Y.-J."/>
        </authorList>
    </citation>
    <scope>NUCLEOTIDE SEQUENCE [LARGE SCALE GENOMIC DNA]</scope>
    <source>
        <strain evidence="6 7">CY04</strain>
    </source>
</reference>
<evidence type="ECO:0000256" key="2">
    <source>
        <dbReference type="ARBA" id="ARBA00023125"/>
    </source>
</evidence>
<dbReference type="Proteomes" id="UP001429564">
    <property type="component" value="Unassembled WGS sequence"/>
</dbReference>
<dbReference type="RefSeq" id="WP_167681851.1">
    <property type="nucleotide sequence ID" value="NZ_QHLQ01000001.1"/>
</dbReference>
<accession>A0ABX0W6L1</accession>
<dbReference type="InterPro" id="IPR036388">
    <property type="entry name" value="WH-like_DNA-bd_sf"/>
</dbReference>
<dbReference type="SUPFAM" id="SSF46689">
    <property type="entry name" value="Homeodomain-like"/>
    <property type="match status" value="1"/>
</dbReference>
<dbReference type="InterPro" id="IPR001347">
    <property type="entry name" value="SIS_dom"/>
</dbReference>
<gene>
    <name evidence="6" type="ORF">DL239_02395</name>
</gene>
<comment type="caution">
    <text evidence="6">The sequence shown here is derived from an EMBL/GenBank/DDBJ whole genome shotgun (WGS) entry which is preliminary data.</text>
</comment>
<dbReference type="Gene3D" id="1.10.10.10">
    <property type="entry name" value="Winged helix-like DNA-binding domain superfamily/Winged helix DNA-binding domain"/>
    <property type="match status" value="1"/>
</dbReference>
<keyword evidence="3" id="KW-0804">Transcription</keyword>
<dbReference type="PANTHER" id="PTHR30514:SF20">
    <property type="entry name" value="TRANSCRIPTIONAL REGULATOR"/>
    <property type="match status" value="1"/>
</dbReference>
<dbReference type="InterPro" id="IPR046348">
    <property type="entry name" value="SIS_dom_sf"/>
</dbReference>
<dbReference type="PANTHER" id="PTHR30514">
    <property type="entry name" value="GLUCOKINASE"/>
    <property type="match status" value="1"/>
</dbReference>
<dbReference type="SUPFAM" id="SSF53697">
    <property type="entry name" value="SIS domain"/>
    <property type="match status" value="1"/>
</dbReference>
<name>A0ABX0W6L1_9RHOB</name>
<dbReference type="InterPro" id="IPR035472">
    <property type="entry name" value="RpiR-like_SIS"/>
</dbReference>
<feature type="domain" description="HTH rpiR-type" evidence="4">
    <location>
        <begin position="11"/>
        <end position="87"/>
    </location>
</feature>
<dbReference type="InterPro" id="IPR047640">
    <property type="entry name" value="RpiR-like"/>
</dbReference>
<dbReference type="InterPro" id="IPR009057">
    <property type="entry name" value="Homeodomain-like_sf"/>
</dbReference>
<dbReference type="PROSITE" id="PS51071">
    <property type="entry name" value="HTH_RPIR"/>
    <property type="match status" value="1"/>
</dbReference>
<dbReference type="Pfam" id="PF01380">
    <property type="entry name" value="SIS"/>
    <property type="match status" value="1"/>
</dbReference>
<dbReference type="Pfam" id="PF01418">
    <property type="entry name" value="HTH_6"/>
    <property type="match status" value="1"/>
</dbReference>
<evidence type="ECO:0000259" key="5">
    <source>
        <dbReference type="PROSITE" id="PS51464"/>
    </source>
</evidence>
<organism evidence="6 7">
    <name type="scientific">Parasedimentitalea denitrificans</name>
    <dbReference type="NCBI Taxonomy" id="2211118"/>
    <lineage>
        <taxon>Bacteria</taxon>
        <taxon>Pseudomonadati</taxon>
        <taxon>Pseudomonadota</taxon>
        <taxon>Alphaproteobacteria</taxon>
        <taxon>Rhodobacterales</taxon>
        <taxon>Paracoccaceae</taxon>
        <taxon>Parasedimentitalea</taxon>
    </lineage>
</organism>
<keyword evidence="1" id="KW-0805">Transcription regulation</keyword>
<proteinExistence type="predicted"/>
<protein>
    <submittedName>
        <fullName evidence="6">RpiR family transcriptional regulator</fullName>
    </submittedName>
</protein>
<evidence type="ECO:0000256" key="1">
    <source>
        <dbReference type="ARBA" id="ARBA00023015"/>
    </source>
</evidence>